<accession>A0A8X6JDU7</accession>
<dbReference type="AlphaFoldDB" id="A0A8X6JDU7"/>
<dbReference type="Proteomes" id="UP000887116">
    <property type="component" value="Unassembled WGS sequence"/>
</dbReference>
<reference evidence="1" key="1">
    <citation type="submission" date="2020-07" db="EMBL/GenBank/DDBJ databases">
        <title>Multicomponent nature underlies the extraordinary mechanical properties of spider dragline silk.</title>
        <authorList>
            <person name="Kono N."/>
            <person name="Nakamura H."/>
            <person name="Mori M."/>
            <person name="Yoshida Y."/>
            <person name="Ohtoshi R."/>
            <person name="Malay A.D."/>
            <person name="Moran D.A.P."/>
            <person name="Tomita M."/>
            <person name="Numata K."/>
            <person name="Arakawa K."/>
        </authorList>
    </citation>
    <scope>NUCLEOTIDE SEQUENCE</scope>
</reference>
<name>A0A8X6JDU7_TRICU</name>
<dbReference type="EMBL" id="BMAO01025472">
    <property type="protein sequence ID" value="GFR02931.1"/>
    <property type="molecule type" value="Genomic_DNA"/>
</dbReference>
<keyword evidence="2" id="KW-1185">Reference proteome</keyword>
<protein>
    <submittedName>
        <fullName evidence="1">Uncharacterized protein</fullName>
    </submittedName>
</protein>
<evidence type="ECO:0000313" key="2">
    <source>
        <dbReference type="Proteomes" id="UP000887116"/>
    </source>
</evidence>
<gene>
    <name evidence="1" type="ORF">TNCT_312601</name>
</gene>
<organism evidence="1 2">
    <name type="scientific">Trichonephila clavata</name>
    <name type="common">Joro spider</name>
    <name type="synonym">Nephila clavata</name>
    <dbReference type="NCBI Taxonomy" id="2740835"/>
    <lineage>
        <taxon>Eukaryota</taxon>
        <taxon>Metazoa</taxon>
        <taxon>Ecdysozoa</taxon>
        <taxon>Arthropoda</taxon>
        <taxon>Chelicerata</taxon>
        <taxon>Arachnida</taxon>
        <taxon>Araneae</taxon>
        <taxon>Araneomorphae</taxon>
        <taxon>Entelegynae</taxon>
        <taxon>Araneoidea</taxon>
        <taxon>Nephilidae</taxon>
        <taxon>Trichonephila</taxon>
    </lineage>
</organism>
<proteinExistence type="predicted"/>
<evidence type="ECO:0000313" key="1">
    <source>
        <dbReference type="EMBL" id="GFR02931.1"/>
    </source>
</evidence>
<sequence length="73" mass="8014">MQTQRVILETIVSSCAVSGNLNMHAIIRTKEVSPTVPGRRCPSEVLEFRIFTSGIGTEKRIVKSGVPRATVPY</sequence>
<comment type="caution">
    <text evidence="1">The sequence shown here is derived from an EMBL/GenBank/DDBJ whole genome shotgun (WGS) entry which is preliminary data.</text>
</comment>